<accession>A0A1I1KTA3</accession>
<dbReference type="InterPro" id="IPR038109">
    <property type="entry name" value="DNA_bind_recomb_sf"/>
</dbReference>
<dbReference type="Gene3D" id="3.40.50.1390">
    <property type="entry name" value="Resolvase, N-terminal catalytic domain"/>
    <property type="match status" value="1"/>
</dbReference>
<sequence length="469" mass="52728">MATGTARRNNAAPAERRRPRRRTRVNTDRGSLVRFTFYGRMSTTEYQDRVTSRGWQLDVAEETIAEHGTIVAEYFDQGCSRRWSWTKRPRAAALLAAAQRPDRGFDAVVIGEYERAFYGDQFQTVLAALADVGVQVWLPEAGGPVDLENPAHQALMLLLGSQSRQEVLRARHRVLAAMRTQVRTQGRFLGGRPPYGYRLVDAGPHPNPVHARWGRRLHRLEPDPGHSRVGGVDLPAARHRTQHRRHRTRRTQPARSAEYRARPVPTPDATRTARGRNGSRAQSEKSWKTHATPGGQVWNRHTTSRSHRTARRAGGTGGQVNERDWAVSKAPAHPALVDEATFQAVQGMRAARKSQDGDTRTYLLAGLIMCGVCDRRFDSHWVHNRPGYRCRHGHTSARTHTPIPKSTYVREDHLLDGLRVQLNEATGDNTSLANYLRTNSLVIVYRDPDWTIEKAQGRPVAGHSPSRAC</sequence>
<reference evidence="3" key="1">
    <citation type="submission" date="2016-10" db="EMBL/GenBank/DDBJ databases">
        <authorList>
            <person name="de Groot N.N."/>
        </authorList>
    </citation>
    <scope>NUCLEOTIDE SEQUENCE [LARGE SCALE GENOMIC DNA]</scope>
    <source>
        <strain evidence="3">ATCC 20501</strain>
    </source>
</reference>
<dbReference type="PANTHER" id="PTHR30461:SF23">
    <property type="entry name" value="DNA RECOMBINASE-RELATED"/>
    <property type="match status" value="1"/>
</dbReference>
<feature type="region of interest" description="Disordered" evidence="1">
    <location>
        <begin position="1"/>
        <end position="25"/>
    </location>
</feature>
<dbReference type="EMBL" id="FNVB01000002">
    <property type="protein sequence ID" value="SEF83418.1"/>
    <property type="molecule type" value="Genomic_DNA"/>
</dbReference>
<dbReference type="GO" id="GO:0000150">
    <property type="term" value="F:DNA strand exchange activity"/>
    <property type="evidence" value="ECO:0007669"/>
    <property type="project" value="InterPro"/>
</dbReference>
<feature type="compositionally biased region" description="Low complexity" evidence="1">
    <location>
        <begin position="1"/>
        <end position="13"/>
    </location>
</feature>
<evidence type="ECO:0000259" key="2">
    <source>
        <dbReference type="SMART" id="SM00857"/>
    </source>
</evidence>
<dbReference type="AlphaFoldDB" id="A0A1H5V9F3"/>
<dbReference type="InterPro" id="IPR036162">
    <property type="entry name" value="Resolvase-like_N_sf"/>
</dbReference>
<evidence type="ECO:0000313" key="4">
    <source>
        <dbReference type="EMBL" id="SFC64037.1"/>
    </source>
</evidence>
<gene>
    <name evidence="3" type="ORF">SAMN02982929_00797</name>
    <name evidence="4" type="ORF">SAMN05216506_1011273</name>
</gene>
<proteinExistence type="predicted"/>
<dbReference type="Gene3D" id="3.90.1750.20">
    <property type="entry name" value="Putative Large Serine Recombinase, Chain B, Domain 2"/>
    <property type="match status" value="1"/>
</dbReference>
<organism evidence="3 6">
    <name type="scientific">Saccharopolyspora kobensis</name>
    <dbReference type="NCBI Taxonomy" id="146035"/>
    <lineage>
        <taxon>Bacteria</taxon>
        <taxon>Bacillati</taxon>
        <taxon>Actinomycetota</taxon>
        <taxon>Actinomycetes</taxon>
        <taxon>Pseudonocardiales</taxon>
        <taxon>Pseudonocardiaceae</taxon>
        <taxon>Saccharopolyspora</taxon>
    </lineage>
</organism>
<accession>A0A1H5V9F3</accession>
<evidence type="ECO:0000313" key="3">
    <source>
        <dbReference type="EMBL" id="SEF83418.1"/>
    </source>
</evidence>
<feature type="region of interest" description="Disordered" evidence="1">
    <location>
        <begin position="237"/>
        <end position="321"/>
    </location>
</feature>
<reference evidence="5 6" key="2">
    <citation type="submission" date="2016-10" db="EMBL/GenBank/DDBJ databases">
        <authorList>
            <person name="Varghese N."/>
            <person name="Submissions S."/>
        </authorList>
    </citation>
    <scope>NUCLEOTIDE SEQUENCE [LARGE SCALE GENOMIC DNA]</scope>
    <source>
        <strain evidence="6">ATCC 20501</strain>
        <strain evidence="4 5">CGMCC 4.3529</strain>
    </source>
</reference>
<dbReference type="PANTHER" id="PTHR30461">
    <property type="entry name" value="DNA-INVERTASE FROM LAMBDOID PROPHAGE"/>
    <property type="match status" value="1"/>
</dbReference>
<dbReference type="Proteomes" id="UP000236729">
    <property type="component" value="Unassembled WGS sequence"/>
</dbReference>
<dbReference type="InterPro" id="IPR025827">
    <property type="entry name" value="Zn_ribbon_recom_dom"/>
</dbReference>
<name>A0A1H5V9F3_9PSEU</name>
<dbReference type="EMBL" id="FOME01000001">
    <property type="protein sequence ID" value="SFC64037.1"/>
    <property type="molecule type" value="Genomic_DNA"/>
</dbReference>
<dbReference type="InterPro" id="IPR050639">
    <property type="entry name" value="SSR_resolvase"/>
</dbReference>
<evidence type="ECO:0000313" key="6">
    <source>
        <dbReference type="Proteomes" id="UP000236729"/>
    </source>
</evidence>
<keyword evidence="5" id="KW-1185">Reference proteome</keyword>
<evidence type="ECO:0000256" key="1">
    <source>
        <dbReference type="SAM" id="MobiDB-lite"/>
    </source>
</evidence>
<feature type="compositionally biased region" description="Basic residues" evidence="1">
    <location>
        <begin position="237"/>
        <end position="252"/>
    </location>
</feature>
<dbReference type="GO" id="GO:0003677">
    <property type="term" value="F:DNA binding"/>
    <property type="evidence" value="ECO:0007669"/>
    <property type="project" value="InterPro"/>
</dbReference>
<feature type="domain" description="Resolvase/invertase-type recombinase catalytic" evidence="2">
    <location>
        <begin position="35"/>
        <end position="188"/>
    </location>
</feature>
<dbReference type="Proteomes" id="UP000199690">
    <property type="component" value="Unassembled WGS sequence"/>
</dbReference>
<evidence type="ECO:0000313" key="5">
    <source>
        <dbReference type="Proteomes" id="UP000199690"/>
    </source>
</evidence>
<dbReference type="InterPro" id="IPR006119">
    <property type="entry name" value="Resolv_N"/>
</dbReference>
<dbReference type="Pfam" id="PF13408">
    <property type="entry name" value="Zn_ribbon_recom"/>
    <property type="match status" value="1"/>
</dbReference>
<protein>
    <submittedName>
        <fullName evidence="3">Resolvase, N terminal domain</fullName>
    </submittedName>
</protein>
<dbReference type="SMART" id="SM00857">
    <property type="entry name" value="Resolvase"/>
    <property type="match status" value="1"/>
</dbReference>
<feature type="compositionally biased region" description="Basic residues" evidence="1">
    <location>
        <begin position="302"/>
        <end position="311"/>
    </location>
</feature>
<dbReference type="SUPFAM" id="SSF53041">
    <property type="entry name" value="Resolvase-like"/>
    <property type="match status" value="1"/>
</dbReference>